<dbReference type="AlphaFoldDB" id="A0AA35G6G8"/>
<feature type="transmembrane region" description="Helical" evidence="5">
    <location>
        <begin position="111"/>
        <end position="144"/>
    </location>
</feature>
<name>A0AA35G6G8_9FIRM</name>
<dbReference type="GO" id="GO:0005886">
    <property type="term" value="C:plasma membrane"/>
    <property type="evidence" value="ECO:0007669"/>
    <property type="project" value="UniProtKB-SubCell"/>
</dbReference>
<proteinExistence type="inferred from homology"/>
<evidence type="ECO:0000256" key="4">
    <source>
        <dbReference type="ARBA" id="ARBA00023136"/>
    </source>
</evidence>
<organism evidence="6 7">
    <name type="scientific">Caldinitratiruptor microaerophilus</name>
    <dbReference type="NCBI Taxonomy" id="671077"/>
    <lineage>
        <taxon>Bacteria</taxon>
        <taxon>Bacillati</taxon>
        <taxon>Bacillota</taxon>
        <taxon>Clostridia</taxon>
        <taxon>Eubacteriales</taxon>
        <taxon>Symbiobacteriaceae</taxon>
        <taxon>Caldinitratiruptor</taxon>
    </lineage>
</organism>
<dbReference type="KEGG" id="cmic:caldi_00310"/>
<feature type="transmembrane region" description="Helical" evidence="5">
    <location>
        <begin position="84"/>
        <end position="105"/>
    </location>
</feature>
<feature type="transmembrane region" description="Helical" evidence="5">
    <location>
        <begin position="7"/>
        <end position="32"/>
    </location>
</feature>
<dbReference type="PANTHER" id="PTHR38452:SF1">
    <property type="entry name" value="UPF0756 MEMBRANE PROTEIN YEAL"/>
    <property type="match status" value="1"/>
</dbReference>
<evidence type="ECO:0000313" key="7">
    <source>
        <dbReference type="Proteomes" id="UP001163687"/>
    </source>
</evidence>
<keyword evidence="2 5" id="KW-0812">Transmembrane</keyword>
<sequence length="150" mass="15429">MGDERLILLFLMILGVVARNGLIVVSAALLIVLQHLRLDALYPHLEERGVELGLILLLIAVLVPFASGRIGVEEIRGAILSADGLAAIAGGMLAAALSGRGIALLQGRPEVIVGLVIGSVLGVVLLRGIPVGPLAAAGFTAVLLRLLGRL</sequence>
<dbReference type="InterPro" id="IPR007382">
    <property type="entry name" value="UPF0756_TM"/>
</dbReference>
<dbReference type="Proteomes" id="UP001163687">
    <property type="component" value="Chromosome"/>
</dbReference>
<keyword evidence="3 5" id="KW-1133">Transmembrane helix</keyword>
<dbReference type="Pfam" id="PF04284">
    <property type="entry name" value="DUF441"/>
    <property type="match status" value="1"/>
</dbReference>
<reference evidence="6" key="1">
    <citation type="submission" date="2022-03" db="EMBL/GenBank/DDBJ databases">
        <title>Complete genome sequence of Caldinitratiruptor microaerophilus.</title>
        <authorList>
            <person name="Mukaiyama R."/>
            <person name="Nishiyama T."/>
            <person name="Ueda K."/>
        </authorList>
    </citation>
    <scope>NUCLEOTIDE SEQUENCE</scope>
    <source>
        <strain evidence="6">JCM 16183</strain>
    </source>
</reference>
<evidence type="ECO:0000256" key="2">
    <source>
        <dbReference type="ARBA" id="ARBA00022692"/>
    </source>
</evidence>
<feature type="transmembrane region" description="Helical" evidence="5">
    <location>
        <begin position="52"/>
        <end position="72"/>
    </location>
</feature>
<keyword evidence="7" id="KW-1185">Reference proteome</keyword>
<comment type="similarity">
    <text evidence="5">Belongs to the UPF0756 family.</text>
</comment>
<evidence type="ECO:0000313" key="6">
    <source>
        <dbReference type="EMBL" id="BDG58941.1"/>
    </source>
</evidence>
<dbReference type="EMBL" id="AP025628">
    <property type="protein sequence ID" value="BDG58941.1"/>
    <property type="molecule type" value="Genomic_DNA"/>
</dbReference>
<evidence type="ECO:0000256" key="3">
    <source>
        <dbReference type="ARBA" id="ARBA00022989"/>
    </source>
</evidence>
<protein>
    <recommendedName>
        <fullName evidence="5">UPF0756 membrane protein caldi_00310</fullName>
    </recommendedName>
</protein>
<gene>
    <name evidence="6" type="ORF">caldi_00310</name>
</gene>
<dbReference type="RefSeq" id="WP_264843066.1">
    <property type="nucleotide sequence ID" value="NZ_AP025628.1"/>
</dbReference>
<evidence type="ECO:0000256" key="1">
    <source>
        <dbReference type="ARBA" id="ARBA00022475"/>
    </source>
</evidence>
<dbReference type="HAMAP" id="MF_01874">
    <property type="entry name" value="UPF0756"/>
    <property type="match status" value="1"/>
</dbReference>
<accession>A0AA35G6G8</accession>
<dbReference type="PANTHER" id="PTHR38452">
    <property type="entry name" value="UPF0756 MEMBRANE PROTEIN YEAL"/>
    <property type="match status" value="1"/>
</dbReference>
<keyword evidence="1 5" id="KW-1003">Cell membrane</keyword>
<evidence type="ECO:0000256" key="5">
    <source>
        <dbReference type="HAMAP-Rule" id="MF_01874"/>
    </source>
</evidence>
<comment type="subcellular location">
    <subcellularLocation>
        <location evidence="5">Cell membrane</location>
        <topology evidence="5">Multi-pass membrane protein</topology>
    </subcellularLocation>
</comment>
<keyword evidence="4 5" id="KW-0472">Membrane</keyword>